<dbReference type="InterPro" id="IPR053793">
    <property type="entry name" value="PB1-like"/>
</dbReference>
<keyword evidence="2" id="KW-0677">Repeat</keyword>
<dbReference type="AlphaFoldDB" id="A0A1G4JVE4"/>
<reference evidence="9" key="1">
    <citation type="submission" date="2016-03" db="EMBL/GenBank/DDBJ databases">
        <authorList>
            <person name="Devillers Hugo."/>
        </authorList>
    </citation>
    <scope>NUCLEOTIDE SEQUENCE [LARGE SCALE GENOMIC DNA]</scope>
</reference>
<feature type="domain" description="PX" evidence="6">
    <location>
        <begin position="287"/>
        <end position="413"/>
    </location>
</feature>
<evidence type="ECO:0000313" key="8">
    <source>
        <dbReference type="EMBL" id="SCU95002.1"/>
    </source>
</evidence>
<feature type="compositionally biased region" description="Polar residues" evidence="4">
    <location>
        <begin position="126"/>
        <end position="135"/>
    </location>
</feature>
<dbReference type="InterPro" id="IPR051228">
    <property type="entry name" value="NADPH_Oxidase/PX-Domain"/>
</dbReference>
<dbReference type="CDD" id="cd11879">
    <property type="entry name" value="SH3_Bem1p_2"/>
    <property type="match status" value="1"/>
</dbReference>
<dbReference type="Gene3D" id="3.10.20.90">
    <property type="entry name" value="Phosphatidylinositol 3-kinase Catalytic Subunit, Chain A, domain 1"/>
    <property type="match status" value="1"/>
</dbReference>
<evidence type="ECO:0000259" key="7">
    <source>
        <dbReference type="PROSITE" id="PS51745"/>
    </source>
</evidence>
<protein>
    <submittedName>
        <fullName evidence="8">LANO_0E08944g1_1</fullName>
    </submittedName>
</protein>
<dbReference type="GO" id="GO:0060090">
    <property type="term" value="F:molecular adaptor activity"/>
    <property type="evidence" value="ECO:0007669"/>
    <property type="project" value="UniProtKB-ARBA"/>
</dbReference>
<dbReference type="InterPro" id="IPR000270">
    <property type="entry name" value="PB1_dom"/>
</dbReference>
<dbReference type="SMART" id="SM00312">
    <property type="entry name" value="PX"/>
    <property type="match status" value="1"/>
</dbReference>
<proteinExistence type="predicted"/>
<feature type="compositionally biased region" description="Polar residues" evidence="4">
    <location>
        <begin position="272"/>
        <end position="281"/>
    </location>
</feature>
<dbReference type="InterPro" id="IPR036871">
    <property type="entry name" value="PX_dom_sf"/>
</dbReference>
<dbReference type="Pfam" id="PF00018">
    <property type="entry name" value="SH3_1"/>
    <property type="match status" value="2"/>
</dbReference>
<dbReference type="Pfam" id="PF00787">
    <property type="entry name" value="PX"/>
    <property type="match status" value="1"/>
</dbReference>
<evidence type="ECO:0000259" key="6">
    <source>
        <dbReference type="PROSITE" id="PS50195"/>
    </source>
</evidence>
<dbReference type="PANTHER" id="PTHR15706">
    <property type="entry name" value="SH3 MULTIPLE DOMAIN"/>
    <property type="match status" value="1"/>
</dbReference>
<dbReference type="FunFam" id="2.30.30.40:FF:000093">
    <property type="entry name" value="Protein kinase activator Bem1"/>
    <property type="match status" value="1"/>
</dbReference>
<keyword evidence="1 3" id="KW-0728">SH3 domain</keyword>
<name>A0A1G4JVE4_9SACH</name>
<dbReference type="GO" id="GO:0030427">
    <property type="term" value="C:site of polarized growth"/>
    <property type="evidence" value="ECO:0007669"/>
    <property type="project" value="UniProtKB-ARBA"/>
</dbReference>
<gene>
    <name evidence="8" type="ORF">LANO_0E08944G</name>
</gene>
<dbReference type="GO" id="GO:0035091">
    <property type="term" value="F:phosphatidylinositol binding"/>
    <property type="evidence" value="ECO:0007669"/>
    <property type="project" value="InterPro"/>
</dbReference>
<dbReference type="Gene3D" id="2.30.30.40">
    <property type="entry name" value="SH3 Domains"/>
    <property type="match status" value="2"/>
</dbReference>
<dbReference type="InterPro" id="IPR035550">
    <property type="entry name" value="Bem1/Scd2_PX"/>
</dbReference>
<dbReference type="InterPro" id="IPR036028">
    <property type="entry name" value="SH3-like_dom_sf"/>
</dbReference>
<evidence type="ECO:0000259" key="5">
    <source>
        <dbReference type="PROSITE" id="PS50002"/>
    </source>
</evidence>
<evidence type="ECO:0000256" key="4">
    <source>
        <dbReference type="SAM" id="MobiDB-lite"/>
    </source>
</evidence>
<dbReference type="GO" id="GO:0051130">
    <property type="term" value="P:positive regulation of cellular component organization"/>
    <property type="evidence" value="ECO:0007669"/>
    <property type="project" value="UniProtKB-ARBA"/>
</dbReference>
<dbReference type="PANTHER" id="PTHR15706:SF2">
    <property type="entry name" value="SH3 AND PX DOMAIN-CONTAINING PROTEIN 2A"/>
    <property type="match status" value="1"/>
</dbReference>
<feature type="compositionally biased region" description="Low complexity" evidence="4">
    <location>
        <begin position="426"/>
        <end position="440"/>
    </location>
</feature>
<feature type="region of interest" description="Disordered" evidence="4">
    <location>
        <begin position="417"/>
        <end position="448"/>
    </location>
</feature>
<feature type="region of interest" description="Disordered" evidence="4">
    <location>
        <begin position="120"/>
        <end position="140"/>
    </location>
</feature>
<keyword evidence="9" id="KW-1185">Reference proteome</keyword>
<dbReference type="PROSITE" id="PS50002">
    <property type="entry name" value="SH3"/>
    <property type="match status" value="2"/>
</dbReference>
<dbReference type="SMART" id="SM00666">
    <property type="entry name" value="PB1"/>
    <property type="match status" value="1"/>
</dbReference>
<feature type="domain" description="SH3" evidence="5">
    <location>
        <begin position="157"/>
        <end position="219"/>
    </location>
</feature>
<dbReference type="PROSITE" id="PS51745">
    <property type="entry name" value="PB1"/>
    <property type="match status" value="1"/>
</dbReference>
<dbReference type="OrthoDB" id="548867at2759"/>
<evidence type="ECO:0000256" key="3">
    <source>
        <dbReference type="PROSITE-ProRule" id="PRU00192"/>
    </source>
</evidence>
<dbReference type="CDD" id="cd05992">
    <property type="entry name" value="PB1"/>
    <property type="match status" value="1"/>
</dbReference>
<dbReference type="GO" id="GO:0005938">
    <property type="term" value="C:cell cortex"/>
    <property type="evidence" value="ECO:0007669"/>
    <property type="project" value="UniProtKB-ARBA"/>
</dbReference>
<dbReference type="InterPro" id="IPR035549">
    <property type="entry name" value="Bem1/Scd2_SH3_2"/>
</dbReference>
<dbReference type="SUPFAM" id="SSF64268">
    <property type="entry name" value="PX domain"/>
    <property type="match status" value="1"/>
</dbReference>
<evidence type="ECO:0000256" key="2">
    <source>
        <dbReference type="ARBA" id="ARBA00022737"/>
    </source>
</evidence>
<feature type="domain" description="PB1" evidence="7">
    <location>
        <begin position="485"/>
        <end position="558"/>
    </location>
</feature>
<organism evidence="8 9">
    <name type="scientific">Lachancea nothofagi CBS 11611</name>
    <dbReference type="NCBI Taxonomy" id="1266666"/>
    <lineage>
        <taxon>Eukaryota</taxon>
        <taxon>Fungi</taxon>
        <taxon>Dikarya</taxon>
        <taxon>Ascomycota</taxon>
        <taxon>Saccharomycotina</taxon>
        <taxon>Saccharomycetes</taxon>
        <taxon>Saccharomycetales</taxon>
        <taxon>Saccharomycetaceae</taxon>
        <taxon>Lachancea</taxon>
    </lineage>
</organism>
<dbReference type="SUPFAM" id="SSF54277">
    <property type="entry name" value="CAD &amp; PB1 domains"/>
    <property type="match status" value="1"/>
</dbReference>
<dbReference type="SUPFAM" id="SSF50044">
    <property type="entry name" value="SH3-domain"/>
    <property type="match status" value="2"/>
</dbReference>
<dbReference type="Gene3D" id="3.30.1520.10">
    <property type="entry name" value="Phox-like domain"/>
    <property type="match status" value="1"/>
</dbReference>
<dbReference type="PROSITE" id="PS50195">
    <property type="entry name" value="PX"/>
    <property type="match status" value="1"/>
</dbReference>
<feature type="domain" description="SH3" evidence="5">
    <location>
        <begin position="61"/>
        <end position="121"/>
    </location>
</feature>
<sequence length="558" mass="62846">MLKGFKRSGRDSGGKSRITSADISGPTADHSNVVKQMKTVPIRSGSLASSQSEGTSKSMLPQEKVIKALYNYQAQSPKELSFVKGEFFIVQAEDKEWYDAANPNDQRRGMVPKSYFESFSRRSSDSHTGNGFPLTQPQQQPQQIRENSMAMAMAQRSGSLYAIVLYDFRAEKSDELTTYAGENLFICAHHNFEWFIAKPIGRLGGPGLVPVGYVSIIDIDTGYATGNEISDDIHSANLPTVQEWKNNVAKYKASNISLSSPENKRQQRMSSHRNSLSQANVPNHDSYFKSAITHAAVDSFSLEGDKFWFNVVCELPDGRTRTLKRYYEDFYDLQVKLLDTFPAEAGKLRDVRGQWTKRIMPYIPGPVPYITDSITKKRKDDLNIYVRDLIALPMHISQCDLVRSLFSVRNNNFDKEYTQEPTMTLNQPTNTTESSQNTSSLSKKAEDSTLTGDDLKVYEMMNGLSLKNSKPHSRPPSVSPPQMKPTKIKFYYKDDIFALLLDSNITYTELRTKIAPRIESPSFKLYVKLENSVGEEVTGDAQVSEVIQDKLKILVEDA</sequence>
<dbReference type="GO" id="GO:1902494">
    <property type="term" value="C:catalytic complex"/>
    <property type="evidence" value="ECO:0007669"/>
    <property type="project" value="UniProtKB-ARBA"/>
</dbReference>
<dbReference type="CDD" id="cd06890">
    <property type="entry name" value="PX_Bem1p"/>
    <property type="match status" value="1"/>
</dbReference>
<evidence type="ECO:0000313" key="9">
    <source>
        <dbReference type="Proteomes" id="UP000189911"/>
    </source>
</evidence>
<dbReference type="InterPro" id="IPR001452">
    <property type="entry name" value="SH3_domain"/>
</dbReference>
<accession>A0A1G4JVE4</accession>
<dbReference type="InterPro" id="IPR001683">
    <property type="entry name" value="PX_dom"/>
</dbReference>
<dbReference type="Proteomes" id="UP000189911">
    <property type="component" value="Chromosome E"/>
</dbReference>
<feature type="region of interest" description="Disordered" evidence="4">
    <location>
        <begin position="259"/>
        <end position="281"/>
    </location>
</feature>
<dbReference type="SMART" id="SM00326">
    <property type="entry name" value="SH3"/>
    <property type="match status" value="2"/>
</dbReference>
<feature type="region of interest" description="Disordered" evidence="4">
    <location>
        <begin position="1"/>
        <end position="33"/>
    </location>
</feature>
<dbReference type="EMBL" id="LT598451">
    <property type="protein sequence ID" value="SCU95002.1"/>
    <property type="molecule type" value="Genomic_DNA"/>
</dbReference>
<evidence type="ECO:0000256" key="1">
    <source>
        <dbReference type="ARBA" id="ARBA00022443"/>
    </source>
</evidence>